<name>A0ABD5WGK9_9EURY</name>
<dbReference type="Pfam" id="PF12900">
    <property type="entry name" value="Pyridox_ox_2"/>
    <property type="match status" value="1"/>
</dbReference>
<dbReference type="Proteomes" id="UP001596461">
    <property type="component" value="Unassembled WGS sequence"/>
</dbReference>
<proteinExistence type="predicted"/>
<dbReference type="GeneID" id="81125406"/>
<keyword evidence="2" id="KW-1185">Reference proteome</keyword>
<evidence type="ECO:0000313" key="1">
    <source>
        <dbReference type="EMBL" id="MFC7069653.1"/>
    </source>
</evidence>
<dbReference type="InterPro" id="IPR024747">
    <property type="entry name" value="Pyridox_Oxase-rel"/>
</dbReference>
<evidence type="ECO:0000313" key="2">
    <source>
        <dbReference type="Proteomes" id="UP001596461"/>
    </source>
</evidence>
<dbReference type="AlphaFoldDB" id="A0ABD5WGK9"/>
<dbReference type="RefSeq" id="WP_284030569.1">
    <property type="nucleotide sequence ID" value="NZ_CP126154.1"/>
</dbReference>
<gene>
    <name evidence="1" type="ORF">ACFQL9_08370</name>
</gene>
<protein>
    <submittedName>
        <fullName evidence="1">Pyridoxamine 5'-phosphate oxidase family protein</fullName>
    </submittedName>
</protein>
<comment type="caution">
    <text evidence="1">The sequence shown here is derived from an EMBL/GenBank/DDBJ whole genome shotgun (WGS) entry which is preliminary data.</text>
</comment>
<dbReference type="Gene3D" id="2.30.110.10">
    <property type="entry name" value="Electron Transport, Fmn-binding Protein, Chain A"/>
    <property type="match status" value="1"/>
</dbReference>
<accession>A0ABD5WGK9</accession>
<dbReference type="EMBL" id="JBHTAH010000005">
    <property type="protein sequence ID" value="MFC7069653.1"/>
    <property type="molecule type" value="Genomic_DNA"/>
</dbReference>
<organism evidence="1 2">
    <name type="scientific">Halobaculum lipolyticum</name>
    <dbReference type="NCBI Taxonomy" id="3032001"/>
    <lineage>
        <taxon>Archaea</taxon>
        <taxon>Methanobacteriati</taxon>
        <taxon>Methanobacteriota</taxon>
        <taxon>Stenosarchaea group</taxon>
        <taxon>Halobacteria</taxon>
        <taxon>Halobacteriales</taxon>
        <taxon>Haloferacaceae</taxon>
        <taxon>Halobaculum</taxon>
    </lineage>
</organism>
<dbReference type="InterPro" id="IPR012349">
    <property type="entry name" value="Split_barrel_FMN-bd"/>
</dbReference>
<sequence length="150" mass="16599">MTHRTGDVDALVDNEMSETALEAALREHGTGVLSLANDGEAYAIPVSFGYDGERCYFVFIGYHEPSTKSTFAESTERATLTVYDVDGRDDWHSVNVRGRLTKLGEDDWTAAREAIGDNGWYPGLFRGADPRGRVDLWALEVEELTGYESA</sequence>
<reference evidence="1 2" key="1">
    <citation type="journal article" date="2019" name="Int. J. Syst. Evol. Microbiol.">
        <title>The Global Catalogue of Microorganisms (GCM) 10K type strain sequencing project: providing services to taxonomists for standard genome sequencing and annotation.</title>
        <authorList>
            <consortium name="The Broad Institute Genomics Platform"/>
            <consortium name="The Broad Institute Genome Sequencing Center for Infectious Disease"/>
            <person name="Wu L."/>
            <person name="Ma J."/>
        </authorList>
    </citation>
    <scope>NUCLEOTIDE SEQUENCE [LARGE SCALE GENOMIC DNA]</scope>
    <source>
        <strain evidence="1 2">DT31</strain>
    </source>
</reference>
<dbReference type="SUPFAM" id="SSF50475">
    <property type="entry name" value="FMN-binding split barrel"/>
    <property type="match status" value="1"/>
</dbReference>